<dbReference type="PANTHER" id="PTHR30349:SF64">
    <property type="entry name" value="PROPHAGE INTEGRASE INTD-RELATED"/>
    <property type="match status" value="1"/>
</dbReference>
<name>A0A644UQB5_9ZZZZ</name>
<protein>
    <submittedName>
        <fullName evidence="5">Tyrosine recombinase XerC</fullName>
    </submittedName>
</protein>
<comment type="caution">
    <text evidence="5">The sequence shown here is derived from an EMBL/GenBank/DDBJ whole genome shotgun (WGS) entry which is preliminary data.</text>
</comment>
<keyword evidence="3" id="KW-0233">DNA recombination</keyword>
<evidence type="ECO:0000256" key="2">
    <source>
        <dbReference type="ARBA" id="ARBA00023125"/>
    </source>
</evidence>
<evidence type="ECO:0000256" key="3">
    <source>
        <dbReference type="ARBA" id="ARBA00023172"/>
    </source>
</evidence>
<dbReference type="InterPro" id="IPR013762">
    <property type="entry name" value="Integrase-like_cat_sf"/>
</dbReference>
<evidence type="ECO:0000259" key="4">
    <source>
        <dbReference type="PROSITE" id="PS51898"/>
    </source>
</evidence>
<dbReference type="InterPro" id="IPR011010">
    <property type="entry name" value="DNA_brk_join_enz"/>
</dbReference>
<gene>
    <name evidence="5" type="primary">xerC_31</name>
    <name evidence="5" type="ORF">SDC9_27180</name>
</gene>
<dbReference type="InterPro" id="IPR050090">
    <property type="entry name" value="Tyrosine_recombinase_XerCD"/>
</dbReference>
<dbReference type="GO" id="GO:0015074">
    <property type="term" value="P:DNA integration"/>
    <property type="evidence" value="ECO:0007669"/>
    <property type="project" value="InterPro"/>
</dbReference>
<comment type="similarity">
    <text evidence="1">Belongs to the 'phage' integrase family.</text>
</comment>
<dbReference type="Pfam" id="PF17293">
    <property type="entry name" value="Arm-DNA-bind_5"/>
    <property type="match status" value="1"/>
</dbReference>
<keyword evidence="2" id="KW-0238">DNA-binding</keyword>
<dbReference type="Pfam" id="PF00589">
    <property type="entry name" value="Phage_integrase"/>
    <property type="match status" value="1"/>
</dbReference>
<dbReference type="Gene3D" id="1.10.443.10">
    <property type="entry name" value="Intergrase catalytic core"/>
    <property type="match status" value="1"/>
</dbReference>
<dbReference type="PANTHER" id="PTHR30349">
    <property type="entry name" value="PHAGE INTEGRASE-RELATED"/>
    <property type="match status" value="1"/>
</dbReference>
<feature type="domain" description="Tyr recombinase" evidence="4">
    <location>
        <begin position="222"/>
        <end position="396"/>
    </location>
</feature>
<dbReference type="AlphaFoldDB" id="A0A644UQB5"/>
<dbReference type="InterPro" id="IPR002104">
    <property type="entry name" value="Integrase_catalytic"/>
</dbReference>
<dbReference type="InterPro" id="IPR025269">
    <property type="entry name" value="SAM-like_dom"/>
</dbReference>
<dbReference type="SUPFAM" id="SSF56349">
    <property type="entry name" value="DNA breaking-rejoining enzymes"/>
    <property type="match status" value="1"/>
</dbReference>
<dbReference type="GO" id="GO:0006310">
    <property type="term" value="P:DNA recombination"/>
    <property type="evidence" value="ECO:0007669"/>
    <property type="project" value="UniProtKB-KW"/>
</dbReference>
<dbReference type="Pfam" id="PF13102">
    <property type="entry name" value="Phage_int_SAM_5"/>
    <property type="match status" value="1"/>
</dbReference>
<dbReference type="EMBL" id="VSSQ01000147">
    <property type="protein sequence ID" value="MPL81266.1"/>
    <property type="molecule type" value="Genomic_DNA"/>
</dbReference>
<reference evidence="5" key="1">
    <citation type="submission" date="2019-08" db="EMBL/GenBank/DDBJ databases">
        <authorList>
            <person name="Kucharzyk K."/>
            <person name="Murdoch R.W."/>
            <person name="Higgins S."/>
            <person name="Loffler F."/>
        </authorList>
    </citation>
    <scope>NUCLEOTIDE SEQUENCE</scope>
</reference>
<evidence type="ECO:0000256" key="1">
    <source>
        <dbReference type="ARBA" id="ARBA00008857"/>
    </source>
</evidence>
<dbReference type="PROSITE" id="PS51898">
    <property type="entry name" value="TYR_RECOMBINASE"/>
    <property type="match status" value="1"/>
</dbReference>
<proteinExistence type="inferred from homology"/>
<dbReference type="InterPro" id="IPR010998">
    <property type="entry name" value="Integrase_recombinase_N"/>
</dbReference>
<dbReference type="GO" id="GO:0003677">
    <property type="term" value="F:DNA binding"/>
    <property type="evidence" value="ECO:0007669"/>
    <property type="project" value="UniProtKB-KW"/>
</dbReference>
<accession>A0A644UQB5</accession>
<evidence type="ECO:0000313" key="5">
    <source>
        <dbReference type="EMBL" id="MPL81266.1"/>
    </source>
</evidence>
<dbReference type="CDD" id="cd01185">
    <property type="entry name" value="INTN1_C_like"/>
    <property type="match status" value="1"/>
</dbReference>
<organism evidence="5">
    <name type="scientific">bioreactor metagenome</name>
    <dbReference type="NCBI Taxonomy" id="1076179"/>
    <lineage>
        <taxon>unclassified sequences</taxon>
        <taxon>metagenomes</taxon>
        <taxon>ecological metagenomes</taxon>
    </lineage>
</organism>
<sequence length="413" mass="47969">MRTSKSTFNITFYLRKDKMKKNSFTPIFCRITIAGEAVSFNIHKDIRAELWDMENHKASGNSREARDVNQVLDVCRTILHNKYRDIFEKDNFVTAEKLKNSYLGISTDNAILLILFRDLIKDIEALVGINKTKATLQKYKVTYTRLSEFMKFKYNISDINVKEIKYQFISDFEIYLRTQANCSPNTTAKFIQFFKRVILIARNNGWMLHDPFANYKIHIKKVDRGYLTDQELERIRNKEFGIERLEKVRDIFVFACMTGLAYVDTYKLTYDNIRTGVDGKLWIMTKRAKTDTVVTVPLLDVALSIIEKYRNQQKDDKVLPTLSNQKMNSYLKEIGTVCEIEKRLSFHLARHTFASTTTLAKGVSIEAVSKMLGHTNIRTTQIYARVTENLISNEMNTLSNKLQANNTQLSKAK</sequence>
<dbReference type="Gene3D" id="1.10.150.130">
    <property type="match status" value="1"/>
</dbReference>
<dbReference type="InterPro" id="IPR035386">
    <property type="entry name" value="Arm-DNA-bind_5"/>
</dbReference>